<sequence>MKQSRVMSLVEASTSVAVGFVMSLTLQLLLFPAVGLQASLAQILKLALGFTALSILRGYVVRRLFERFRAARPRGAVRSSGGRLRDRRGKLDFFTATIRTGGRDRLLDEEAR</sequence>
<feature type="transmembrane region" description="Helical" evidence="1">
    <location>
        <begin position="12"/>
        <end position="34"/>
    </location>
</feature>
<evidence type="ECO:0000256" key="1">
    <source>
        <dbReference type="SAM" id="Phobius"/>
    </source>
</evidence>
<comment type="caution">
    <text evidence="2">The sequence shown here is derived from an EMBL/GenBank/DDBJ whole genome shotgun (WGS) entry which is preliminary data.</text>
</comment>
<gene>
    <name evidence="2" type="ORF">JF290_04525</name>
</gene>
<dbReference type="Pfam" id="PF23858">
    <property type="entry name" value="DUF7220"/>
    <property type="match status" value="1"/>
</dbReference>
<proteinExistence type="predicted"/>
<keyword evidence="1" id="KW-0472">Membrane</keyword>
<organism evidence="2 3">
    <name type="scientific">Sedimentitalea arenosa</name>
    <dbReference type="NCBI Taxonomy" id="2798803"/>
    <lineage>
        <taxon>Bacteria</taxon>
        <taxon>Pseudomonadati</taxon>
        <taxon>Pseudomonadota</taxon>
        <taxon>Alphaproteobacteria</taxon>
        <taxon>Rhodobacterales</taxon>
        <taxon>Paracoccaceae</taxon>
        <taxon>Sedimentitalea</taxon>
    </lineage>
</organism>
<dbReference type="InterPro" id="IPR055644">
    <property type="entry name" value="DUF7220"/>
</dbReference>
<reference evidence="2" key="1">
    <citation type="submission" date="2020-12" db="EMBL/GenBank/DDBJ databases">
        <title>Sedimentitalea sp. nov., isolated from sand in Incheon.</title>
        <authorList>
            <person name="Kim W."/>
        </authorList>
    </citation>
    <scope>NUCLEOTIDE SEQUENCE</scope>
    <source>
        <strain evidence="2">CAU 1593</strain>
    </source>
</reference>
<accession>A0A8J7LZI9</accession>
<evidence type="ECO:0000313" key="3">
    <source>
        <dbReference type="Proteomes" id="UP000619079"/>
    </source>
</evidence>
<keyword evidence="3" id="KW-1185">Reference proteome</keyword>
<feature type="transmembrane region" description="Helical" evidence="1">
    <location>
        <begin position="40"/>
        <end position="60"/>
    </location>
</feature>
<dbReference type="RefSeq" id="WP_425503915.1">
    <property type="nucleotide sequence ID" value="NZ_JAELVR010000002.1"/>
</dbReference>
<evidence type="ECO:0000313" key="2">
    <source>
        <dbReference type="EMBL" id="MBJ6370781.1"/>
    </source>
</evidence>
<name>A0A8J7LZI9_9RHOB</name>
<dbReference type="Proteomes" id="UP000619079">
    <property type="component" value="Unassembled WGS sequence"/>
</dbReference>
<dbReference type="EMBL" id="JAELVR010000002">
    <property type="protein sequence ID" value="MBJ6370781.1"/>
    <property type="molecule type" value="Genomic_DNA"/>
</dbReference>
<keyword evidence="1" id="KW-0812">Transmembrane</keyword>
<protein>
    <submittedName>
        <fullName evidence="2">Uncharacterized protein</fullName>
    </submittedName>
</protein>
<dbReference type="AlphaFoldDB" id="A0A8J7LZI9"/>
<keyword evidence="1" id="KW-1133">Transmembrane helix</keyword>